<reference evidence="1" key="1">
    <citation type="submission" date="2019-02" db="EMBL/GenBank/DDBJ databases">
        <authorList>
            <person name="Gruber-Vodicka R. H."/>
            <person name="Seah K. B. B."/>
        </authorList>
    </citation>
    <scope>NUCLEOTIDE SEQUENCE</scope>
    <source>
        <strain evidence="1">BECK_BZ131</strain>
    </source>
</reference>
<organism evidence="1">
    <name type="scientific">Candidatus Kentrum sp. FW</name>
    <dbReference type="NCBI Taxonomy" id="2126338"/>
    <lineage>
        <taxon>Bacteria</taxon>
        <taxon>Pseudomonadati</taxon>
        <taxon>Pseudomonadota</taxon>
        <taxon>Gammaproteobacteria</taxon>
        <taxon>Candidatus Kentrum</taxon>
    </lineage>
</organism>
<protein>
    <submittedName>
        <fullName evidence="1">Uncharacterized protein</fullName>
    </submittedName>
</protein>
<dbReference type="AlphaFoldDB" id="A0A450U3U3"/>
<evidence type="ECO:0000313" key="1">
    <source>
        <dbReference type="EMBL" id="VFJ77875.1"/>
    </source>
</evidence>
<gene>
    <name evidence="1" type="ORF">BECKFW1821C_GA0114237_11448</name>
</gene>
<sequence length="239" mass="28130">MCTHLLLHHLYRLYRYMVALMSPDPSPYLGWIAAPLSQSATLLGMFWHAYWGRDTLNQKALNIQHMGTFPVNARILAYYFKARWYLESSKGMVGRGRNEKRMRALRLFVQCIEEGSAYEGSVDLLIPPLGLVYYHLWEIVNEEQDKVRRGQSFINTLQREAGLSGEQDRYLEEEYCRTRAQMLLHRMVGRHNAGSAYFEWVRQRYYLQDGFADNYTNVAWAVDYALIPVAERMLKELRE</sequence>
<accession>A0A450U3U3</accession>
<proteinExistence type="predicted"/>
<dbReference type="EMBL" id="CAADFE010000144">
    <property type="protein sequence ID" value="VFJ77875.1"/>
    <property type="molecule type" value="Genomic_DNA"/>
</dbReference>
<name>A0A450U3U3_9GAMM</name>